<keyword evidence="10" id="KW-1185">Reference proteome</keyword>
<keyword evidence="6" id="KW-0119">Carbohydrate metabolism</keyword>
<reference evidence="9 10" key="1">
    <citation type="submission" date="2020-07" db="EMBL/GenBank/DDBJ databases">
        <title>Taxonomic revisions and descriptions of new bacterial species based on genomic comparisons in the high-G+C-content subgroup of the family Alcaligenaceae.</title>
        <authorList>
            <person name="Szabo A."/>
            <person name="Felfoldi T."/>
        </authorList>
    </citation>
    <scope>NUCLEOTIDE SEQUENCE [LARGE SCALE GENOMIC DNA]</scope>
    <source>
        <strain evidence="9 10">DSM 25264</strain>
    </source>
</reference>
<keyword evidence="4 9" id="KW-0418">Kinase</keyword>
<evidence type="ECO:0000313" key="9">
    <source>
        <dbReference type="EMBL" id="NYT38674.1"/>
    </source>
</evidence>
<dbReference type="Pfam" id="PF17042">
    <property type="entry name" value="NBD_C"/>
    <property type="match status" value="1"/>
</dbReference>
<organism evidence="9 10">
    <name type="scientific">Allopusillimonas soli</name>
    <dbReference type="NCBI Taxonomy" id="659016"/>
    <lineage>
        <taxon>Bacteria</taxon>
        <taxon>Pseudomonadati</taxon>
        <taxon>Pseudomonadota</taxon>
        <taxon>Betaproteobacteria</taxon>
        <taxon>Burkholderiales</taxon>
        <taxon>Alcaligenaceae</taxon>
        <taxon>Allopusillimonas</taxon>
    </lineage>
</organism>
<dbReference type="SUPFAM" id="SSF142764">
    <property type="entry name" value="YgbK-like"/>
    <property type="match status" value="1"/>
</dbReference>
<evidence type="ECO:0000259" key="8">
    <source>
        <dbReference type="Pfam" id="PF17042"/>
    </source>
</evidence>
<feature type="domain" description="Four-carbon acid sugar kinase nucleotide binding" evidence="8">
    <location>
        <begin position="307"/>
        <end position="463"/>
    </location>
</feature>
<dbReference type="GO" id="GO:0016301">
    <property type="term" value="F:kinase activity"/>
    <property type="evidence" value="ECO:0007669"/>
    <property type="project" value="UniProtKB-KW"/>
</dbReference>
<name>A0A853FCW8_9BURK</name>
<dbReference type="InterPro" id="IPR042213">
    <property type="entry name" value="NBD_C_sf"/>
</dbReference>
<feature type="domain" description="Four-carbon acid sugar kinase N-terminal" evidence="7">
    <location>
        <begin position="29"/>
        <end position="271"/>
    </location>
</feature>
<comment type="similarity">
    <text evidence="1">Belongs to the four-carbon acid sugar kinase family.</text>
</comment>
<keyword evidence="3" id="KW-0547">Nucleotide-binding</keyword>
<proteinExistence type="inferred from homology"/>
<dbReference type="AlphaFoldDB" id="A0A853FCW8"/>
<evidence type="ECO:0000259" key="7">
    <source>
        <dbReference type="Pfam" id="PF07005"/>
    </source>
</evidence>
<keyword evidence="5" id="KW-0067">ATP-binding</keyword>
<dbReference type="Pfam" id="PF07005">
    <property type="entry name" value="SBD_N"/>
    <property type="match status" value="1"/>
</dbReference>
<protein>
    <submittedName>
        <fullName evidence="9">Four-carbon acid sugar kinase family protein</fullName>
    </submittedName>
</protein>
<evidence type="ECO:0000256" key="2">
    <source>
        <dbReference type="ARBA" id="ARBA00022679"/>
    </source>
</evidence>
<dbReference type="Gene3D" id="3.40.980.20">
    <property type="entry name" value="Four-carbon acid sugar kinase, nucleotide binding domain"/>
    <property type="match status" value="1"/>
</dbReference>
<dbReference type="Gene3D" id="3.40.50.10840">
    <property type="entry name" value="Putative sugar-binding, N-terminal domain"/>
    <property type="match status" value="1"/>
</dbReference>
<dbReference type="EMBL" id="JACCEW010000006">
    <property type="protein sequence ID" value="NYT38674.1"/>
    <property type="molecule type" value="Genomic_DNA"/>
</dbReference>
<keyword evidence="2" id="KW-0808">Transferase</keyword>
<dbReference type="InterPro" id="IPR031475">
    <property type="entry name" value="NBD_C"/>
</dbReference>
<evidence type="ECO:0000256" key="4">
    <source>
        <dbReference type="ARBA" id="ARBA00022777"/>
    </source>
</evidence>
<dbReference type="OrthoDB" id="191465at2"/>
<evidence type="ECO:0000256" key="6">
    <source>
        <dbReference type="ARBA" id="ARBA00023277"/>
    </source>
</evidence>
<evidence type="ECO:0000256" key="3">
    <source>
        <dbReference type="ARBA" id="ARBA00022741"/>
    </source>
</evidence>
<dbReference type="GO" id="GO:0005524">
    <property type="term" value="F:ATP binding"/>
    <property type="evidence" value="ECO:0007669"/>
    <property type="project" value="UniProtKB-KW"/>
</dbReference>
<dbReference type="Proteomes" id="UP000580517">
    <property type="component" value="Unassembled WGS sequence"/>
</dbReference>
<evidence type="ECO:0000256" key="1">
    <source>
        <dbReference type="ARBA" id="ARBA00005715"/>
    </source>
</evidence>
<comment type="caution">
    <text evidence="9">The sequence shown here is derived from an EMBL/GenBank/DDBJ whole genome shotgun (WGS) entry which is preliminary data.</text>
</comment>
<evidence type="ECO:0000256" key="5">
    <source>
        <dbReference type="ARBA" id="ARBA00022840"/>
    </source>
</evidence>
<evidence type="ECO:0000313" key="10">
    <source>
        <dbReference type="Proteomes" id="UP000580517"/>
    </source>
</evidence>
<sequence>MHVQTGGSDATPRRAARPASVDETAALRLAFYADDFTGATDTLATVARAGLRAMLFLRPPSPEQRAAAGTLDCLGIAGAARAMRNDMHREELEAIGAYLASLPAPVFHYKTCSTFDSSPDIGSIGLAVRVLRQRLRAGRFLPVVGGQPNLGRYCVFGNLFAAYRTGGEVFRLDRHPSMSRHPVTPSDEADLRRHLCAQGLTRMSAIPYTAYALPADRLDREVACATEAGPDGVLFDVGMDEHLREVGRVIWQHAQHELVLAVGPSSVEQALLAHWAQARQDVESPAGPVSHAHYVAPGNAARDGPVLVLSGSLSPRTAQQVAAAASYRHMPVSMSVLLGDNEHDRRAVQAAIIRTLQSGRHVLAVLADPGDRQDDARLDPATVAEAGGRLLASILQGVRPARLGLAGGDTSSHCIQALDVWGLSYRTQIEPGVALCRLHADASHLDGLEVMLKGGQMGSDGIFEKLLGAAA</sequence>
<dbReference type="InterPro" id="IPR037051">
    <property type="entry name" value="4-carb_acid_sugar_kinase_N_sf"/>
</dbReference>
<gene>
    <name evidence="9" type="ORF">H0A68_17475</name>
</gene>
<dbReference type="InterPro" id="IPR010737">
    <property type="entry name" value="4-carb_acid_sugar_kinase_N"/>
</dbReference>
<accession>A0A853FCW8</accession>